<keyword evidence="6 11" id="KW-0375">Hydrogen ion transport</keyword>
<dbReference type="InterPro" id="IPR045083">
    <property type="entry name" value="ATP_synth_F0_asu_bact/mt"/>
</dbReference>
<dbReference type="Gene3D" id="1.20.120.220">
    <property type="entry name" value="ATP synthase, F0 complex, subunit A"/>
    <property type="match status" value="1"/>
</dbReference>
<evidence type="ECO:0000256" key="10">
    <source>
        <dbReference type="ARBA" id="ARBA00023310"/>
    </source>
</evidence>
<proteinExistence type="inferred from homology"/>
<dbReference type="EMBL" id="WBVO01000005">
    <property type="protein sequence ID" value="KAB2810117.1"/>
    <property type="molecule type" value="Genomic_DNA"/>
</dbReference>
<dbReference type="InterPro" id="IPR035908">
    <property type="entry name" value="F0_ATP_A_sf"/>
</dbReference>
<keyword evidence="10 11" id="KW-0066">ATP synthesis</keyword>
<keyword evidence="7 11" id="KW-1133">Transmembrane helix</keyword>
<evidence type="ECO:0000256" key="3">
    <source>
        <dbReference type="ARBA" id="ARBA00022448"/>
    </source>
</evidence>
<keyword evidence="4 11" id="KW-0138">CF(0)</keyword>
<evidence type="ECO:0000256" key="7">
    <source>
        <dbReference type="ARBA" id="ARBA00022989"/>
    </source>
</evidence>
<feature type="transmembrane region" description="Helical" evidence="11">
    <location>
        <begin position="244"/>
        <end position="267"/>
    </location>
</feature>
<evidence type="ECO:0000256" key="9">
    <source>
        <dbReference type="ARBA" id="ARBA00023136"/>
    </source>
</evidence>
<keyword evidence="9 11" id="KW-0472">Membrane</keyword>
<evidence type="ECO:0000256" key="2">
    <source>
        <dbReference type="ARBA" id="ARBA00006810"/>
    </source>
</evidence>
<keyword evidence="8 11" id="KW-0406">Ion transport</keyword>
<dbReference type="InterPro" id="IPR000568">
    <property type="entry name" value="ATP_synth_F0_asu"/>
</dbReference>
<keyword evidence="13" id="KW-0732">Signal</keyword>
<dbReference type="OrthoDB" id="9809130at2"/>
<feature type="signal peptide" evidence="13">
    <location>
        <begin position="1"/>
        <end position="23"/>
    </location>
</feature>
<dbReference type="AlphaFoldDB" id="A0A6N6RKZ9"/>
<protein>
    <recommendedName>
        <fullName evidence="11 12">ATP synthase subunit a</fullName>
    </recommendedName>
    <alternativeName>
        <fullName evidence="11">ATP synthase F0 sector subunit a</fullName>
    </alternativeName>
    <alternativeName>
        <fullName evidence="11">F-ATPase subunit 6</fullName>
    </alternativeName>
</protein>
<dbReference type="GO" id="GO:0005886">
    <property type="term" value="C:plasma membrane"/>
    <property type="evidence" value="ECO:0007669"/>
    <property type="project" value="UniProtKB-SubCell"/>
</dbReference>
<evidence type="ECO:0000256" key="6">
    <source>
        <dbReference type="ARBA" id="ARBA00022781"/>
    </source>
</evidence>
<dbReference type="Pfam" id="PF00119">
    <property type="entry name" value="ATP-synt_A"/>
    <property type="match status" value="1"/>
</dbReference>
<dbReference type="HAMAP" id="MF_01393">
    <property type="entry name" value="ATP_synth_a_bact"/>
    <property type="match status" value="1"/>
</dbReference>
<feature type="transmembrane region" description="Helical" evidence="11">
    <location>
        <begin position="344"/>
        <end position="366"/>
    </location>
</feature>
<keyword evidence="11" id="KW-1003">Cell membrane</keyword>
<keyword evidence="3 11" id="KW-0813">Transport</keyword>
<feature type="transmembrane region" description="Helical" evidence="11">
    <location>
        <begin position="316"/>
        <end position="338"/>
    </location>
</feature>
<feature type="transmembrane region" description="Helical" evidence="11">
    <location>
        <begin position="184"/>
        <end position="205"/>
    </location>
</feature>
<evidence type="ECO:0000256" key="4">
    <source>
        <dbReference type="ARBA" id="ARBA00022547"/>
    </source>
</evidence>
<dbReference type="Proteomes" id="UP000468650">
    <property type="component" value="Unassembled WGS sequence"/>
</dbReference>
<comment type="function">
    <text evidence="11 12">Key component of the proton channel; it plays a direct role in the translocation of protons across the membrane.</text>
</comment>
<comment type="subcellular location">
    <subcellularLocation>
        <location evidence="11 12">Cell membrane</location>
        <topology evidence="11 12">Multi-pass membrane protein</topology>
    </subcellularLocation>
    <subcellularLocation>
        <location evidence="1">Membrane</location>
        <topology evidence="1">Multi-pass membrane protein</topology>
    </subcellularLocation>
</comment>
<comment type="similarity">
    <text evidence="2 11 12">Belongs to the ATPase A chain family.</text>
</comment>
<dbReference type="GO" id="GO:0045259">
    <property type="term" value="C:proton-transporting ATP synthase complex"/>
    <property type="evidence" value="ECO:0007669"/>
    <property type="project" value="UniProtKB-KW"/>
</dbReference>
<evidence type="ECO:0000313" key="14">
    <source>
        <dbReference type="EMBL" id="KAB2810117.1"/>
    </source>
</evidence>
<accession>A0A6N6RKZ9</accession>
<name>A0A6N6RKZ9_9FLAO</name>
<feature type="transmembrane region" description="Helical" evidence="11">
    <location>
        <begin position="273"/>
        <end position="295"/>
    </location>
</feature>
<dbReference type="PANTHER" id="PTHR11410:SF0">
    <property type="entry name" value="ATP SYNTHASE SUBUNIT A"/>
    <property type="match status" value="1"/>
</dbReference>
<gene>
    <name evidence="11 14" type="primary">atpB</name>
    <name evidence="14" type="ORF">F8C67_07730</name>
</gene>
<keyword evidence="5 11" id="KW-0812">Transmembrane</keyword>
<evidence type="ECO:0000256" key="8">
    <source>
        <dbReference type="ARBA" id="ARBA00023065"/>
    </source>
</evidence>
<evidence type="ECO:0000256" key="13">
    <source>
        <dbReference type="SAM" id="SignalP"/>
    </source>
</evidence>
<evidence type="ECO:0000256" key="5">
    <source>
        <dbReference type="ARBA" id="ARBA00022692"/>
    </source>
</evidence>
<reference evidence="14 15" key="1">
    <citation type="submission" date="2019-09" db="EMBL/GenBank/DDBJ databases">
        <title>Genomes of family Cryomorphaceae.</title>
        <authorList>
            <person name="Bowman J.P."/>
        </authorList>
    </citation>
    <scope>NUCLEOTIDE SEQUENCE [LARGE SCALE GENOMIC DNA]</scope>
    <source>
        <strain evidence="14 15">LMG 25704</strain>
    </source>
</reference>
<evidence type="ECO:0000256" key="11">
    <source>
        <dbReference type="HAMAP-Rule" id="MF_01393"/>
    </source>
</evidence>
<dbReference type="NCBIfam" id="TIGR01131">
    <property type="entry name" value="ATP_synt_6_or_A"/>
    <property type="match status" value="1"/>
</dbReference>
<dbReference type="PRINTS" id="PR00123">
    <property type="entry name" value="ATPASEA"/>
</dbReference>
<feature type="chain" id="PRO_5026843219" description="ATP synthase subunit a" evidence="13">
    <location>
        <begin position="24"/>
        <end position="404"/>
    </location>
</feature>
<evidence type="ECO:0000256" key="12">
    <source>
        <dbReference type="RuleBase" id="RU000483"/>
    </source>
</evidence>
<dbReference type="PANTHER" id="PTHR11410">
    <property type="entry name" value="ATP SYNTHASE SUBUNIT A"/>
    <property type="match status" value="1"/>
</dbReference>
<organism evidence="14 15">
    <name type="scientific">Phaeocystidibacter luteus</name>
    <dbReference type="NCBI Taxonomy" id="911197"/>
    <lineage>
        <taxon>Bacteria</taxon>
        <taxon>Pseudomonadati</taxon>
        <taxon>Bacteroidota</taxon>
        <taxon>Flavobacteriia</taxon>
        <taxon>Flavobacteriales</taxon>
        <taxon>Phaeocystidibacteraceae</taxon>
        <taxon>Phaeocystidibacter</taxon>
    </lineage>
</organism>
<dbReference type="CDD" id="cd00310">
    <property type="entry name" value="ATP-synt_Fo_a_6"/>
    <property type="match status" value="1"/>
</dbReference>
<dbReference type="GO" id="GO:0046933">
    <property type="term" value="F:proton-transporting ATP synthase activity, rotational mechanism"/>
    <property type="evidence" value="ECO:0007669"/>
    <property type="project" value="UniProtKB-UniRule"/>
</dbReference>
<comment type="caution">
    <text evidence="14">The sequence shown here is derived from an EMBL/GenBank/DDBJ whole genome shotgun (WGS) entry which is preliminary data.</text>
</comment>
<feature type="transmembrane region" description="Helical" evidence="11">
    <location>
        <begin position="378"/>
        <end position="400"/>
    </location>
</feature>
<keyword evidence="15" id="KW-1185">Reference proteome</keyword>
<evidence type="ECO:0000256" key="1">
    <source>
        <dbReference type="ARBA" id="ARBA00004141"/>
    </source>
</evidence>
<sequence length="404" mass="44626">MQQKSVLLTLTLSFLGYGSTAFANGSEHEHATTSHEDTVQHVADEHAHDAHAAHAEGDAHGEEAAHGEEEAFDINEMIMHHIADSHSFHLWDTEDEHGHVHAVSIPLPVILYTEDGLVMFMSSAFHHDETGSHVAEVGGQRFINVHGKIYHASEEANAHGAYYEEHDGHPTNAMPLDLSITKNVFTLLLVAFLLLVVFGSTARFYKKNGAVAPKGLASFMEPLVVFVRDDIAKDNIGEKHYERFVPFLLTLFFFIWFSNLLGLIPFFPGSANLTGNIAVTMVLALFTFFVVNFNGKKDYWMHIFWMPGVPYAVRPILAIVEFVGVFTKPFALMLRLFANITAGHILVLSLIGLIFILNSVAVSALSVPLTLFISTLELLVAALQAYIFALLTALFIGAAVEEHH</sequence>
<evidence type="ECO:0000313" key="15">
    <source>
        <dbReference type="Proteomes" id="UP000468650"/>
    </source>
</evidence>
<dbReference type="RefSeq" id="WP_151667261.1">
    <property type="nucleotide sequence ID" value="NZ_WBVO01000005.1"/>
</dbReference>
<dbReference type="SUPFAM" id="SSF81336">
    <property type="entry name" value="F1F0 ATP synthase subunit A"/>
    <property type="match status" value="1"/>
</dbReference>